<accession>A0A5B7DFM8</accession>
<evidence type="ECO:0000313" key="1">
    <source>
        <dbReference type="EMBL" id="MPC20017.1"/>
    </source>
</evidence>
<dbReference type="Proteomes" id="UP000324222">
    <property type="component" value="Unassembled WGS sequence"/>
</dbReference>
<comment type="caution">
    <text evidence="1">The sequence shown here is derived from an EMBL/GenBank/DDBJ whole genome shotgun (WGS) entry which is preliminary data.</text>
</comment>
<keyword evidence="2" id="KW-1185">Reference proteome</keyword>
<sequence length="70" mass="8117">MDVGFLRRPRPSQVLGYNLKVLQGVILSKETEREEKTRTTKHIDQSKQLGAKFTRNVWVRSYAEAKARVT</sequence>
<protein>
    <submittedName>
        <fullName evidence="1">Uncharacterized protein</fullName>
    </submittedName>
</protein>
<reference evidence="1 2" key="1">
    <citation type="submission" date="2019-05" db="EMBL/GenBank/DDBJ databases">
        <title>Another draft genome of Portunus trituberculatus and its Hox gene families provides insights of decapod evolution.</title>
        <authorList>
            <person name="Jeong J.-H."/>
            <person name="Song I."/>
            <person name="Kim S."/>
            <person name="Choi T."/>
            <person name="Kim D."/>
            <person name="Ryu S."/>
            <person name="Kim W."/>
        </authorList>
    </citation>
    <scope>NUCLEOTIDE SEQUENCE [LARGE SCALE GENOMIC DNA]</scope>
    <source>
        <tissue evidence="1">Muscle</tissue>
    </source>
</reference>
<proteinExistence type="predicted"/>
<name>A0A5B7DFM8_PORTR</name>
<dbReference type="AlphaFoldDB" id="A0A5B7DFM8"/>
<organism evidence="1 2">
    <name type="scientific">Portunus trituberculatus</name>
    <name type="common">Swimming crab</name>
    <name type="synonym">Neptunus trituberculatus</name>
    <dbReference type="NCBI Taxonomy" id="210409"/>
    <lineage>
        <taxon>Eukaryota</taxon>
        <taxon>Metazoa</taxon>
        <taxon>Ecdysozoa</taxon>
        <taxon>Arthropoda</taxon>
        <taxon>Crustacea</taxon>
        <taxon>Multicrustacea</taxon>
        <taxon>Malacostraca</taxon>
        <taxon>Eumalacostraca</taxon>
        <taxon>Eucarida</taxon>
        <taxon>Decapoda</taxon>
        <taxon>Pleocyemata</taxon>
        <taxon>Brachyura</taxon>
        <taxon>Eubrachyura</taxon>
        <taxon>Portunoidea</taxon>
        <taxon>Portunidae</taxon>
        <taxon>Portuninae</taxon>
        <taxon>Portunus</taxon>
    </lineage>
</organism>
<dbReference type="EMBL" id="VSRR010000825">
    <property type="protein sequence ID" value="MPC20017.1"/>
    <property type="molecule type" value="Genomic_DNA"/>
</dbReference>
<gene>
    <name evidence="1" type="ORF">E2C01_012947</name>
</gene>
<evidence type="ECO:0000313" key="2">
    <source>
        <dbReference type="Proteomes" id="UP000324222"/>
    </source>
</evidence>